<dbReference type="AlphaFoldDB" id="A0A1H5R7J5"/>
<keyword evidence="2" id="KW-1185">Reference proteome</keyword>
<dbReference type="RefSeq" id="WP_158104090.1">
    <property type="nucleotide sequence ID" value="NZ_FNUJ01000007.1"/>
</dbReference>
<reference evidence="2" key="1">
    <citation type="submission" date="2016-10" db="EMBL/GenBank/DDBJ databases">
        <authorList>
            <person name="Varghese N."/>
            <person name="Submissions S."/>
        </authorList>
    </citation>
    <scope>NUCLEOTIDE SEQUENCE [LARGE SCALE GENOMIC DNA]</scope>
    <source>
        <strain evidence="2">DSM 44654</strain>
    </source>
</reference>
<dbReference type="Pfam" id="PF13489">
    <property type="entry name" value="Methyltransf_23"/>
    <property type="match status" value="1"/>
</dbReference>
<keyword evidence="1" id="KW-0808">Transferase</keyword>
<dbReference type="EMBL" id="FNUJ01000007">
    <property type="protein sequence ID" value="SEF34390.1"/>
    <property type="molecule type" value="Genomic_DNA"/>
</dbReference>
<evidence type="ECO:0000313" key="1">
    <source>
        <dbReference type="EMBL" id="SEF34390.1"/>
    </source>
</evidence>
<dbReference type="STRING" id="218821.SAMN05421837_107361"/>
<organism evidence="1 2">
    <name type="scientific">Amycolatopsis pretoriensis</name>
    <dbReference type="NCBI Taxonomy" id="218821"/>
    <lineage>
        <taxon>Bacteria</taxon>
        <taxon>Bacillati</taxon>
        <taxon>Actinomycetota</taxon>
        <taxon>Actinomycetes</taxon>
        <taxon>Pseudonocardiales</taxon>
        <taxon>Pseudonocardiaceae</taxon>
        <taxon>Amycolatopsis</taxon>
    </lineage>
</organism>
<evidence type="ECO:0000313" key="2">
    <source>
        <dbReference type="Proteomes" id="UP000198878"/>
    </source>
</evidence>
<dbReference type="SUPFAM" id="SSF53335">
    <property type="entry name" value="S-adenosyl-L-methionine-dependent methyltransferases"/>
    <property type="match status" value="1"/>
</dbReference>
<dbReference type="Proteomes" id="UP000198878">
    <property type="component" value="Unassembled WGS sequence"/>
</dbReference>
<proteinExistence type="predicted"/>
<dbReference type="OrthoDB" id="9805171at2"/>
<dbReference type="Gene3D" id="3.40.50.150">
    <property type="entry name" value="Vaccinia Virus protein VP39"/>
    <property type="match status" value="1"/>
</dbReference>
<dbReference type="GO" id="GO:0008168">
    <property type="term" value="F:methyltransferase activity"/>
    <property type="evidence" value="ECO:0007669"/>
    <property type="project" value="UniProtKB-KW"/>
</dbReference>
<protein>
    <submittedName>
        <fullName evidence="1">Methyltransferase domain-containing protein</fullName>
    </submittedName>
</protein>
<sequence length="167" mass="18091">MHAEAHAWVEYHRTFQRVAVLDIGGRDINGSVRDLFPNADYTVLDIRPGARVHIIADAASWTPDREYDVVVCCEVFEHTDVWPEICATAYKAAAPGGKFIVTCAGPGRGEHSAIDGSGGLHPGEHYANVSADALGRVLRDCGFVDVITDQRTGPCDTRAVAYKPRTA</sequence>
<name>A0A1H5R7J5_9PSEU</name>
<gene>
    <name evidence="1" type="ORF">SAMN05421837_107361</name>
</gene>
<keyword evidence="1" id="KW-0489">Methyltransferase</keyword>
<dbReference type="GO" id="GO:0032259">
    <property type="term" value="P:methylation"/>
    <property type="evidence" value="ECO:0007669"/>
    <property type="project" value="UniProtKB-KW"/>
</dbReference>
<dbReference type="InterPro" id="IPR029063">
    <property type="entry name" value="SAM-dependent_MTases_sf"/>
</dbReference>
<accession>A0A1H5R7J5</accession>